<gene>
    <name evidence="2" type="primary">LOC122152097</name>
</gene>
<keyword evidence="1" id="KW-1185">Reference proteome</keyword>
<evidence type="ECO:0000313" key="1">
    <source>
        <dbReference type="Proteomes" id="UP000694850"/>
    </source>
</evidence>
<protein>
    <submittedName>
        <fullName evidence="2">Serine/threonine-protein phosphatase with EF-hands 1-like</fullName>
    </submittedName>
</protein>
<dbReference type="Proteomes" id="UP000694850">
    <property type="component" value="Unplaced"/>
</dbReference>
<evidence type="ECO:0000313" key="2">
    <source>
        <dbReference type="RefSeq" id="XP_042639425.1"/>
    </source>
</evidence>
<sequence>YILFTACFFLLLPQNGPPSKETSYVFNGDFVDRGKNSIEVLMILLVSLLVYPKDLHLNRGSYEDFLMNLRYDFTKEIMTKYTVYGRKILKVLEEVYAWLPIATVVDSEILILHGGVSEATDLNLLRCLERNKIKSVLMPPIPSGGQVTPDFGSNTASGRTYKPEVPLYDRLLRHEWEQGYTNVRRLVITVFSASNYYEEGSNQGAFLKLGHCKPPTFVQYQVTKSPCPKPLSQSVNIIENSAIRILKERMMSRKIVLVHAFKLRDHKDA</sequence>
<reference evidence="2" key="1">
    <citation type="submission" date="2025-08" db="UniProtKB">
        <authorList>
            <consortium name="RefSeq"/>
        </authorList>
    </citation>
    <scope>IDENTIFICATION</scope>
</reference>
<feature type="non-terminal residue" evidence="2">
    <location>
        <position position="1"/>
    </location>
</feature>
<feature type="non-terminal residue" evidence="2">
    <location>
        <position position="269"/>
    </location>
</feature>
<proteinExistence type="predicted"/>
<organism evidence="1 2">
    <name type="scientific">Orycteropus afer afer</name>
    <dbReference type="NCBI Taxonomy" id="1230840"/>
    <lineage>
        <taxon>Eukaryota</taxon>
        <taxon>Metazoa</taxon>
        <taxon>Chordata</taxon>
        <taxon>Craniata</taxon>
        <taxon>Vertebrata</taxon>
        <taxon>Euteleostomi</taxon>
        <taxon>Mammalia</taxon>
        <taxon>Eutheria</taxon>
        <taxon>Afrotheria</taxon>
        <taxon>Tubulidentata</taxon>
        <taxon>Orycteropodidae</taxon>
        <taxon>Orycteropus</taxon>
    </lineage>
</organism>
<accession>A0AC54ZGD8</accession>
<dbReference type="RefSeq" id="XP_042639425.1">
    <property type="nucleotide sequence ID" value="XM_042783491.1"/>
</dbReference>
<name>A0AC54ZGD8_ORYAF</name>